<dbReference type="Proteomes" id="UP001497535">
    <property type="component" value="Unassembled WGS sequence"/>
</dbReference>
<sequence length="102" mass="10984">MCCLFFSFLSLILSKYLLSSLSSFSLFFNFLVLLFSISSLFSSSFSSPLGFISFLFSGTSSSSLLLLGFRLKIKGVFSFLTLLRGGTGGGCGDGGLILIFRP</sequence>
<name>A0ACB1B0Z4_MELEN</name>
<evidence type="ECO:0000313" key="2">
    <source>
        <dbReference type="Proteomes" id="UP001497535"/>
    </source>
</evidence>
<evidence type="ECO:0000313" key="1">
    <source>
        <dbReference type="EMBL" id="CAK5110975.1"/>
    </source>
</evidence>
<accession>A0ACB1B0Z4</accession>
<protein>
    <submittedName>
        <fullName evidence="1">Uncharacterized protein</fullName>
    </submittedName>
</protein>
<organism evidence="1 2">
    <name type="scientific">Meloidogyne enterolobii</name>
    <name type="common">Root-knot nematode worm</name>
    <name type="synonym">Meloidogyne mayaguensis</name>
    <dbReference type="NCBI Taxonomy" id="390850"/>
    <lineage>
        <taxon>Eukaryota</taxon>
        <taxon>Metazoa</taxon>
        <taxon>Ecdysozoa</taxon>
        <taxon>Nematoda</taxon>
        <taxon>Chromadorea</taxon>
        <taxon>Rhabditida</taxon>
        <taxon>Tylenchina</taxon>
        <taxon>Tylenchomorpha</taxon>
        <taxon>Tylenchoidea</taxon>
        <taxon>Meloidogynidae</taxon>
        <taxon>Meloidogyninae</taxon>
        <taxon>Meloidogyne</taxon>
    </lineage>
</organism>
<proteinExistence type="predicted"/>
<reference evidence="1" key="1">
    <citation type="submission" date="2023-11" db="EMBL/GenBank/DDBJ databases">
        <authorList>
            <person name="Poullet M."/>
        </authorList>
    </citation>
    <scope>NUCLEOTIDE SEQUENCE</scope>
    <source>
        <strain evidence="1">E1834</strain>
    </source>
</reference>
<dbReference type="EMBL" id="CAVMJV010000137">
    <property type="protein sequence ID" value="CAK5110975.1"/>
    <property type="molecule type" value="Genomic_DNA"/>
</dbReference>
<gene>
    <name evidence="1" type="ORF">MENTE1834_LOCUS44559</name>
</gene>
<comment type="caution">
    <text evidence="1">The sequence shown here is derived from an EMBL/GenBank/DDBJ whole genome shotgun (WGS) entry which is preliminary data.</text>
</comment>
<keyword evidence="2" id="KW-1185">Reference proteome</keyword>